<feature type="compositionally biased region" description="Basic and acidic residues" evidence="1">
    <location>
        <begin position="1"/>
        <end position="14"/>
    </location>
</feature>
<protein>
    <submittedName>
        <fullName evidence="3">Uncharacterized protein</fullName>
    </submittedName>
</protein>
<dbReference type="Proteomes" id="UP000533598">
    <property type="component" value="Unassembled WGS sequence"/>
</dbReference>
<keyword evidence="2" id="KW-1133">Transmembrane helix</keyword>
<feature type="compositionally biased region" description="Low complexity" evidence="1">
    <location>
        <begin position="118"/>
        <end position="141"/>
    </location>
</feature>
<name>A0A7W7CCI7_9PSEU</name>
<feature type="compositionally biased region" description="Basic and acidic residues" evidence="1">
    <location>
        <begin position="155"/>
        <end position="168"/>
    </location>
</feature>
<organism evidence="3 4">
    <name type="scientific">Crossiella cryophila</name>
    <dbReference type="NCBI Taxonomy" id="43355"/>
    <lineage>
        <taxon>Bacteria</taxon>
        <taxon>Bacillati</taxon>
        <taxon>Actinomycetota</taxon>
        <taxon>Actinomycetes</taxon>
        <taxon>Pseudonocardiales</taxon>
        <taxon>Pseudonocardiaceae</taxon>
        <taxon>Crossiella</taxon>
    </lineage>
</organism>
<comment type="caution">
    <text evidence="3">The sequence shown here is derived from an EMBL/GenBank/DDBJ whole genome shotgun (WGS) entry which is preliminary data.</text>
</comment>
<dbReference type="EMBL" id="JACHMH010000001">
    <property type="protein sequence ID" value="MBB4678641.1"/>
    <property type="molecule type" value="Genomic_DNA"/>
</dbReference>
<evidence type="ECO:0000313" key="4">
    <source>
        <dbReference type="Proteomes" id="UP000533598"/>
    </source>
</evidence>
<evidence type="ECO:0000313" key="3">
    <source>
        <dbReference type="EMBL" id="MBB4678641.1"/>
    </source>
</evidence>
<gene>
    <name evidence="3" type="ORF">HNR67_004759</name>
</gene>
<sequence>MTEDNLRDRLRRADPAAGLRPLPPEQTRRLLADASTAAFEVRTPRPPFLRRPLVLISAGALVATTVVVIALTSGGSGGTEPGPGPLIALPTASGRPGPVTGTFPGTATGVPDSSATQPSPTGRPPSGTGTPHSTSPPLATTSPPPGGKTTVNALTDREDNTGGRCPKPEAQHLATTAGLAFEGTVLRVVDNLVTLQVKRTWTGAETDLAEVRNAGAASSAILAGLAPEPGQTYLVAAADRQVMGCGYSGPADDELRALYDQAFPGR</sequence>
<keyword evidence="4" id="KW-1185">Reference proteome</keyword>
<feature type="transmembrane region" description="Helical" evidence="2">
    <location>
        <begin position="52"/>
        <end position="71"/>
    </location>
</feature>
<accession>A0A7W7CCI7</accession>
<reference evidence="3 4" key="1">
    <citation type="submission" date="2020-08" db="EMBL/GenBank/DDBJ databases">
        <title>Sequencing the genomes of 1000 actinobacteria strains.</title>
        <authorList>
            <person name="Klenk H.-P."/>
        </authorList>
    </citation>
    <scope>NUCLEOTIDE SEQUENCE [LARGE SCALE GENOMIC DNA]</scope>
    <source>
        <strain evidence="3 4">DSM 44230</strain>
    </source>
</reference>
<proteinExistence type="predicted"/>
<feature type="region of interest" description="Disordered" evidence="1">
    <location>
        <begin position="1"/>
        <end position="26"/>
    </location>
</feature>
<evidence type="ECO:0000256" key="1">
    <source>
        <dbReference type="SAM" id="MobiDB-lite"/>
    </source>
</evidence>
<dbReference type="RefSeq" id="WP_185004490.1">
    <property type="nucleotide sequence ID" value="NZ_BAAAUI010000010.1"/>
</dbReference>
<keyword evidence="2" id="KW-0812">Transmembrane</keyword>
<evidence type="ECO:0000256" key="2">
    <source>
        <dbReference type="SAM" id="Phobius"/>
    </source>
</evidence>
<keyword evidence="2" id="KW-0472">Membrane</keyword>
<feature type="region of interest" description="Disordered" evidence="1">
    <location>
        <begin position="74"/>
        <end position="168"/>
    </location>
</feature>
<dbReference type="AlphaFoldDB" id="A0A7W7CCI7"/>